<comment type="subcellular location">
    <subcellularLocation>
        <location evidence="1">Cell membrane</location>
        <topology evidence="1">Multi-pass membrane protein</topology>
    </subcellularLocation>
</comment>
<dbReference type="PANTHER" id="PTHR30086:SF20">
    <property type="entry name" value="ARGININE EXPORTER PROTEIN ARGO-RELATED"/>
    <property type="match status" value="1"/>
</dbReference>
<evidence type="ECO:0000256" key="1">
    <source>
        <dbReference type="ARBA" id="ARBA00004651"/>
    </source>
</evidence>
<name>A0A5J6WU14_9GAMM</name>
<dbReference type="GO" id="GO:0005886">
    <property type="term" value="C:plasma membrane"/>
    <property type="evidence" value="ECO:0007669"/>
    <property type="project" value="UniProtKB-SubCell"/>
</dbReference>
<feature type="transmembrane region" description="Helical" evidence="6">
    <location>
        <begin position="163"/>
        <end position="186"/>
    </location>
</feature>
<accession>A0A5J6WU14</accession>
<keyword evidence="4 6" id="KW-1133">Transmembrane helix</keyword>
<keyword evidence="2" id="KW-1003">Cell membrane</keyword>
<reference evidence="7 8" key="1">
    <citation type="submission" date="2019-05" db="EMBL/GenBank/DDBJ databases">
        <title>OXA-830, a novel chromosomally encoded expanded-spectrum class D beta-lactamase in Aeromonas simiae.</title>
        <authorList>
            <person name="Zhou W."/>
            <person name="Chen Q."/>
        </authorList>
    </citation>
    <scope>NUCLEOTIDE SEQUENCE [LARGE SCALE GENOMIC DNA]</scope>
    <source>
        <strain evidence="7 8">A6</strain>
    </source>
</reference>
<feature type="transmembrane region" description="Helical" evidence="6">
    <location>
        <begin position="198"/>
        <end position="216"/>
    </location>
</feature>
<dbReference type="AlphaFoldDB" id="A0A5J6WU14"/>
<dbReference type="PANTHER" id="PTHR30086">
    <property type="entry name" value="ARGININE EXPORTER PROTEIN ARGO"/>
    <property type="match status" value="1"/>
</dbReference>
<keyword evidence="8" id="KW-1185">Reference proteome</keyword>
<protein>
    <submittedName>
        <fullName evidence="7">LysE family translocator</fullName>
    </submittedName>
</protein>
<feature type="transmembrane region" description="Helical" evidence="6">
    <location>
        <begin position="84"/>
        <end position="104"/>
    </location>
</feature>
<evidence type="ECO:0000313" key="7">
    <source>
        <dbReference type="EMBL" id="QFI53671.1"/>
    </source>
</evidence>
<feature type="transmembrane region" description="Helical" evidence="6">
    <location>
        <begin position="15"/>
        <end position="35"/>
    </location>
</feature>
<evidence type="ECO:0000256" key="2">
    <source>
        <dbReference type="ARBA" id="ARBA00022475"/>
    </source>
</evidence>
<dbReference type="Proteomes" id="UP000594034">
    <property type="component" value="Chromosome"/>
</dbReference>
<proteinExistence type="predicted"/>
<sequence>MAYPARQEEPIMSEIIPNAFLLLAISHALALLTPGQDFMLLLTGTLRHGSRHGRHTVLGIAIGNLAYISLVILLGAGIREYPLLFALIRWAGIAYLAWLGLLLLRSHRSLCLVPPPEAIQESRHGIWLGLGSSLLNPKNALFYLSLMSAILGPGITLSQQLFAGLWMALIVLLWNLLLVHLLVLPALRTRLYGSLQRIEQVAGGLFLILAGGLVMTP</sequence>
<dbReference type="Pfam" id="PF01810">
    <property type="entry name" value="LysE"/>
    <property type="match status" value="1"/>
</dbReference>
<keyword evidence="3 6" id="KW-0812">Transmembrane</keyword>
<dbReference type="KEGG" id="asim:FE240_02485"/>
<gene>
    <name evidence="7" type="ORF">FE240_02485</name>
</gene>
<feature type="transmembrane region" description="Helical" evidence="6">
    <location>
        <begin position="56"/>
        <end position="78"/>
    </location>
</feature>
<evidence type="ECO:0000256" key="6">
    <source>
        <dbReference type="SAM" id="Phobius"/>
    </source>
</evidence>
<dbReference type="EMBL" id="CP040449">
    <property type="protein sequence ID" value="QFI53671.1"/>
    <property type="molecule type" value="Genomic_DNA"/>
</dbReference>
<evidence type="ECO:0000256" key="3">
    <source>
        <dbReference type="ARBA" id="ARBA00022692"/>
    </source>
</evidence>
<evidence type="ECO:0000313" key="8">
    <source>
        <dbReference type="Proteomes" id="UP000594034"/>
    </source>
</evidence>
<evidence type="ECO:0000256" key="4">
    <source>
        <dbReference type="ARBA" id="ARBA00022989"/>
    </source>
</evidence>
<dbReference type="GO" id="GO:0015171">
    <property type="term" value="F:amino acid transmembrane transporter activity"/>
    <property type="evidence" value="ECO:0007669"/>
    <property type="project" value="TreeGrafter"/>
</dbReference>
<organism evidence="7 8">
    <name type="scientific">Aeromonas simiae</name>
    <dbReference type="NCBI Taxonomy" id="218936"/>
    <lineage>
        <taxon>Bacteria</taxon>
        <taxon>Pseudomonadati</taxon>
        <taxon>Pseudomonadota</taxon>
        <taxon>Gammaproteobacteria</taxon>
        <taxon>Aeromonadales</taxon>
        <taxon>Aeromonadaceae</taxon>
        <taxon>Aeromonas</taxon>
    </lineage>
</organism>
<dbReference type="InterPro" id="IPR001123">
    <property type="entry name" value="LeuE-type"/>
</dbReference>
<keyword evidence="5 6" id="KW-0472">Membrane</keyword>
<evidence type="ECO:0000256" key="5">
    <source>
        <dbReference type="ARBA" id="ARBA00023136"/>
    </source>
</evidence>